<protein>
    <submittedName>
        <fullName evidence="1">Uncharacterized protein</fullName>
    </submittedName>
</protein>
<dbReference type="EMBL" id="JANBPG010000036">
    <property type="protein sequence ID" value="KAJ1901264.1"/>
    <property type="molecule type" value="Genomic_DNA"/>
</dbReference>
<keyword evidence="2" id="KW-1185">Reference proteome</keyword>
<gene>
    <name evidence="1" type="ORF">LPJ66_000912</name>
</gene>
<dbReference type="Proteomes" id="UP001150581">
    <property type="component" value="Unassembled WGS sequence"/>
</dbReference>
<evidence type="ECO:0000313" key="2">
    <source>
        <dbReference type="Proteomes" id="UP001150581"/>
    </source>
</evidence>
<comment type="caution">
    <text evidence="1">The sequence shown here is derived from an EMBL/GenBank/DDBJ whole genome shotgun (WGS) entry which is preliminary data.</text>
</comment>
<proteinExistence type="predicted"/>
<name>A0ACC1IUQ3_9FUNG</name>
<sequence>MRTMDDDGMSTLKELAQKAKAEDVEMSVQTCLNMSHFKATMRELRKVDDNIILRMNNTNTAAAEDCLAFFNVLRTAYARREHDILYCLSVLDQRIAQQTPRKNIMSLESQRDWVENERSVEDIVRSRSLQVFRSRCRFFEFPPEFEDYIHRK</sequence>
<organism evidence="1 2">
    <name type="scientific">Kickxella alabastrina</name>
    <dbReference type="NCBI Taxonomy" id="61397"/>
    <lineage>
        <taxon>Eukaryota</taxon>
        <taxon>Fungi</taxon>
        <taxon>Fungi incertae sedis</taxon>
        <taxon>Zoopagomycota</taxon>
        <taxon>Kickxellomycotina</taxon>
        <taxon>Kickxellomycetes</taxon>
        <taxon>Kickxellales</taxon>
        <taxon>Kickxellaceae</taxon>
        <taxon>Kickxella</taxon>
    </lineage>
</organism>
<accession>A0ACC1IUQ3</accession>
<reference evidence="1" key="1">
    <citation type="submission" date="2022-07" db="EMBL/GenBank/DDBJ databases">
        <title>Phylogenomic reconstructions and comparative analyses of Kickxellomycotina fungi.</title>
        <authorList>
            <person name="Reynolds N.K."/>
            <person name="Stajich J.E."/>
            <person name="Barry K."/>
            <person name="Grigoriev I.V."/>
            <person name="Crous P."/>
            <person name="Smith M.E."/>
        </authorList>
    </citation>
    <scope>NUCLEOTIDE SEQUENCE</scope>
    <source>
        <strain evidence="1">Benny 63K</strain>
    </source>
</reference>
<evidence type="ECO:0000313" key="1">
    <source>
        <dbReference type="EMBL" id="KAJ1901264.1"/>
    </source>
</evidence>